<dbReference type="InterPro" id="IPR032876">
    <property type="entry name" value="J_dom"/>
</dbReference>
<dbReference type="EMBL" id="WMIG01000013">
    <property type="protein sequence ID" value="MTH61210.1"/>
    <property type="molecule type" value="Genomic_DNA"/>
</dbReference>
<dbReference type="InterPro" id="IPR036116">
    <property type="entry name" value="FN3_sf"/>
</dbReference>
<dbReference type="PANTHER" id="PTHR36251">
    <property type="entry name" value="FELS-1 PROPHAGE HOST SPECIFICITY PROTEIN-RELATED"/>
    <property type="match status" value="1"/>
</dbReference>
<dbReference type="PROSITE" id="PS50853">
    <property type="entry name" value="FN3"/>
    <property type="match status" value="2"/>
</dbReference>
<dbReference type="Proteomes" id="UP000449846">
    <property type="component" value="Unassembled WGS sequence"/>
</dbReference>
<dbReference type="PANTHER" id="PTHR36251:SF2">
    <property type="entry name" value="GIFSY-2 PROPHAGE HOST SPECIFICITY PROTEIN J, PHAGE LAMBDA"/>
    <property type="match status" value="1"/>
</dbReference>
<dbReference type="InterPro" id="IPR053171">
    <property type="entry name" value="Viral_Tip_Attach_Protein"/>
</dbReference>
<dbReference type="InterPro" id="IPR055385">
    <property type="entry name" value="GpJ_HDII-ins2"/>
</dbReference>
<gene>
    <name evidence="3" type="ORF">GL300_18525</name>
</gene>
<dbReference type="Gene3D" id="2.60.40.10">
    <property type="entry name" value="Immunoglobulins"/>
    <property type="match status" value="2"/>
</dbReference>
<evidence type="ECO:0000313" key="3">
    <source>
        <dbReference type="EMBL" id="MTH61210.1"/>
    </source>
</evidence>
<reference evidence="3 4" key="1">
    <citation type="submission" date="2019-11" db="EMBL/GenBank/DDBJ databases">
        <authorList>
            <person name="Dong K."/>
        </authorList>
    </citation>
    <scope>NUCLEOTIDE SEQUENCE [LARGE SCALE GENOMIC DNA]</scope>
    <source>
        <strain evidence="3 4">NBRC 112902</strain>
    </source>
</reference>
<dbReference type="Pfam" id="PF13550">
    <property type="entry name" value="Phage-tail_3"/>
    <property type="match status" value="1"/>
</dbReference>
<comment type="caution">
    <text evidence="3">The sequence shown here is derived from an EMBL/GenBank/DDBJ whole genome shotgun (WGS) entry which is preliminary data.</text>
</comment>
<dbReference type="SUPFAM" id="SSF49265">
    <property type="entry name" value="Fibronectin type III"/>
    <property type="match status" value="1"/>
</dbReference>
<keyword evidence="4" id="KW-1185">Reference proteome</keyword>
<accession>A0A844HMR6</accession>
<sequence length="1722" mass="185252">MPMDTNLIKGQGGGKKSRANNSDDTLSSKARALVIDAISEGPIVGLVDGANSVYLNRTAISNFEESNHQQRLGNPDDAPVAGFTGTEAYQNVGVEIAQKLGDQIRTVLDTDTDVVRLYMSQGQLYRVNDKGALRTTDGGWRVDVRPAGGAWTRAITFDLNGEKNTSPVQFQQDIRLTNYGDGPWDLRITARFDDREDDDIYESITWDGYSLITEAKFSYPHTALVALSLSAEHVGSSMPTRHYHIKGRRILVPTNYNPETRVYSGVWNGAFKTAWTNNPAWIFYDLVRNNRFGLGNDVPASIADKWQLYTIAQYSDQLVPSGYKNAQGGDVMEPRYTFNGAITDKKQALEALRAITAVWRGMGFYSKSQFFVTADMPQDVAHIYGPANVVDGRFEYSNSSAKARHSVIMVRFNDANNFFEPAIEVVIDDEMVQKFGWVEKTLELAGCSSRSLARRYGKWALDTEKNEVETVSFTVGMDSIHALPGEIIAINDPRRAEVKASGRIASISGTSVIFDRALTNTINRTGATIYIHRQDGTIFNATATLNANFKQMVVGAAANTITVGDTFVLSATNVAPPQYRIVSIDERDEGQTYQITALEFDRNKFARIEQGIVFDPLPVRPDVSNVGKVTGLSATARSYVDGGAVRSDINLKWTPPESTLVREYVVTVDTPEAAGVRVGATDRNSITYSTSEPGQHTFKVRTLNQAGRASGPATVSYVVDGDVDLGVGVIEDLVNAVTGTAGGQFTGPDARIRWKNMMTVSSDPTKPRVDSDPARYGSSTVKVYSGTTLLRERSLRGNSFTYSLEMNRVDSAAKGFSSPRRALRFEVTLTSKAGGVSLPATISLTNPAPAAIAPAIEVDENYFDISWPAQSDRDIEGYLVYVLRNGGEPVAGLEPTKIVSGNSTRYKAVSLTNYWISVVGYDAFGRDALNYATPVLVRSGFDGVDDDPPEVPTGLTMSGVINPETLLVDVTATWNPSRADDFRQFQFELFLDGFAHLLETEDPTATFTLAQGTAVSTRVRAMDHTFNWSNWSRAFDYVAPVDNTPPATPANFAIQPGWGAFVLKWDQNTEADLARYEVWEGTASATLTDATPATHQALSNLFTISGYATGERRYFAVRAVDLGGNPSPWTEVKTAVTTSLSVITLPKPAAPTLASTLTALGAEVSVSWTAVEGADLYDIEVTAGANPVTQPVVGTAFKFTVLPGAPVSVRVRAATRMGDKSDWSDATPHTAIKDTAAPGQTVGVNGTPGIKMAVLKWTASTATDLARYEIYQSTSTTAPTVNTTPTYRSGSTSLIIGGLADKTLYRFWVRAVDTSENKGAWSTRVDVTTTTVDGMIADAISNATWAADLGFIKPYVGPTLPTTNIGKTLEWNGKLYTWNGTAYTSAADFSGITFEDVNGQIAAGQLTDGMLTADKIADKTLTANEIADETLTADQVAKGTFTAEEMAKGTLTAEEMAKGTLTADEIKKGTLTAAEMAKGTLTAQEMAKGTLTAEELANGAVTPDKISESLDLFIKAQGVSAAADKAAAEAAKLAAEGHAAAAKGYSDAAQIVKNNVEGRYSEITQTAGVVAAAKQTSILASGNARFQHGLDGWVQNGGRLTDLSEYLVGAVAPVWIFDPSKNVHHGVGITFARSAASTVTIDGVSYPIPANTPRYFVENGVRSLRITSTETIRPAAAIGTVDVRITYRTSNPVIQKGVVVGTSWWPGNGDFLSIVAYPAGTL</sequence>
<evidence type="ECO:0000259" key="2">
    <source>
        <dbReference type="PROSITE" id="PS50853"/>
    </source>
</evidence>
<feature type="domain" description="Fibronectin type-III" evidence="2">
    <location>
        <begin position="1147"/>
        <end position="1235"/>
    </location>
</feature>
<dbReference type="RefSeq" id="WP_155041151.1">
    <property type="nucleotide sequence ID" value="NZ_WMIG01000013.1"/>
</dbReference>
<organism evidence="3 4">
    <name type="scientific">Paracoccus litorisediminis</name>
    <dbReference type="NCBI Taxonomy" id="2006130"/>
    <lineage>
        <taxon>Bacteria</taxon>
        <taxon>Pseudomonadati</taxon>
        <taxon>Pseudomonadota</taxon>
        <taxon>Alphaproteobacteria</taxon>
        <taxon>Rhodobacterales</taxon>
        <taxon>Paracoccaceae</taxon>
        <taxon>Paracoccus</taxon>
    </lineage>
</organism>
<proteinExistence type="predicted"/>
<feature type="domain" description="Fibronectin type-III" evidence="2">
    <location>
        <begin position="1237"/>
        <end position="1334"/>
    </location>
</feature>
<dbReference type="Pfam" id="PF24801">
    <property type="entry name" value="FNIII-A_GpJ"/>
    <property type="match status" value="1"/>
</dbReference>
<evidence type="ECO:0000313" key="4">
    <source>
        <dbReference type="Proteomes" id="UP000449846"/>
    </source>
</evidence>
<evidence type="ECO:0000256" key="1">
    <source>
        <dbReference type="SAM" id="MobiDB-lite"/>
    </source>
</evidence>
<dbReference type="InterPro" id="IPR003961">
    <property type="entry name" value="FN3_dom"/>
</dbReference>
<protein>
    <recommendedName>
        <fullName evidence="2">Fibronectin type-III domain-containing protein</fullName>
    </recommendedName>
</protein>
<name>A0A844HMR6_9RHOB</name>
<dbReference type="OrthoDB" id="7822067at2"/>
<dbReference type="SMART" id="SM00060">
    <property type="entry name" value="FN3"/>
    <property type="match status" value="4"/>
</dbReference>
<dbReference type="InterPro" id="IPR013783">
    <property type="entry name" value="Ig-like_fold"/>
</dbReference>
<feature type="region of interest" description="Disordered" evidence="1">
    <location>
        <begin position="1"/>
        <end position="23"/>
    </location>
</feature>